<evidence type="ECO:0000313" key="3">
    <source>
        <dbReference type="Proteomes" id="UP000198372"/>
    </source>
</evidence>
<accession>A0A238FCA4</accession>
<reference evidence="3" key="1">
    <citation type="submission" date="2016-09" db="EMBL/GenBank/DDBJ databases">
        <authorList>
            <person name="Jeantristanb JTB J.-T."/>
            <person name="Ricardo R."/>
        </authorList>
    </citation>
    <scope>NUCLEOTIDE SEQUENCE [LARGE SCALE GENOMIC DNA]</scope>
</reference>
<evidence type="ECO:0000313" key="2">
    <source>
        <dbReference type="EMBL" id="SCV68778.1"/>
    </source>
</evidence>
<keyword evidence="3" id="KW-1185">Reference proteome</keyword>
<dbReference type="STRING" id="269621.A0A238FCA4"/>
<feature type="compositionally biased region" description="Pro residues" evidence="1">
    <location>
        <begin position="58"/>
        <end position="68"/>
    </location>
</feature>
<name>A0A238FCA4_9BASI</name>
<evidence type="ECO:0000256" key="1">
    <source>
        <dbReference type="SAM" id="MobiDB-lite"/>
    </source>
</evidence>
<proteinExistence type="predicted"/>
<dbReference type="AlphaFoldDB" id="A0A238FCA4"/>
<dbReference type="Proteomes" id="UP000198372">
    <property type="component" value="Unassembled WGS sequence"/>
</dbReference>
<sequence length="74" mass="7652">MASDAVASLSSRLSKLDPTANQVDSFSSSPAARTTPQVVEQGTSQGTPAVVQYEQEPAPDPEPAPVPKGQPFEA</sequence>
<feature type="compositionally biased region" description="Polar residues" evidence="1">
    <location>
        <begin position="8"/>
        <end position="47"/>
    </location>
</feature>
<feature type="region of interest" description="Disordered" evidence="1">
    <location>
        <begin position="1"/>
        <end position="74"/>
    </location>
</feature>
<organism evidence="2 3">
    <name type="scientific">Microbotryum intermedium</name>
    <dbReference type="NCBI Taxonomy" id="269621"/>
    <lineage>
        <taxon>Eukaryota</taxon>
        <taxon>Fungi</taxon>
        <taxon>Dikarya</taxon>
        <taxon>Basidiomycota</taxon>
        <taxon>Pucciniomycotina</taxon>
        <taxon>Microbotryomycetes</taxon>
        <taxon>Microbotryales</taxon>
        <taxon>Microbotryaceae</taxon>
        <taxon>Microbotryum</taxon>
    </lineage>
</organism>
<protein>
    <submittedName>
        <fullName evidence="2">BQ2448_899 protein</fullName>
    </submittedName>
</protein>
<gene>
    <name evidence="2" type="ORF">BQ2448_899</name>
</gene>
<dbReference type="EMBL" id="FMSP01000003">
    <property type="protein sequence ID" value="SCV68778.1"/>
    <property type="molecule type" value="Genomic_DNA"/>
</dbReference>